<dbReference type="GO" id="GO:0009279">
    <property type="term" value="C:cell outer membrane"/>
    <property type="evidence" value="ECO:0007669"/>
    <property type="project" value="UniProtKB-SubCell"/>
</dbReference>
<dbReference type="PROSITE" id="PS52016">
    <property type="entry name" value="TONB_DEPENDENT_REC_3"/>
    <property type="match status" value="1"/>
</dbReference>
<dbReference type="OrthoDB" id="9761152at2"/>
<evidence type="ECO:0000256" key="7">
    <source>
        <dbReference type="ARBA" id="ARBA00023004"/>
    </source>
</evidence>
<feature type="signal peptide" evidence="12">
    <location>
        <begin position="1"/>
        <end position="19"/>
    </location>
</feature>
<evidence type="ECO:0000256" key="1">
    <source>
        <dbReference type="ARBA" id="ARBA00004571"/>
    </source>
</evidence>
<dbReference type="InterPro" id="IPR012910">
    <property type="entry name" value="Plug_dom"/>
</dbReference>
<evidence type="ECO:0000256" key="12">
    <source>
        <dbReference type="SAM" id="SignalP"/>
    </source>
</evidence>
<dbReference type="SUPFAM" id="SSF49464">
    <property type="entry name" value="Carboxypeptidase regulatory domain-like"/>
    <property type="match status" value="1"/>
</dbReference>
<dbReference type="STRING" id="1640674.SAMN05216323_100334"/>
<keyword evidence="7" id="KW-0408">Iron</keyword>
<keyword evidence="6 12" id="KW-0732">Signal</keyword>
<evidence type="ECO:0000256" key="4">
    <source>
        <dbReference type="ARBA" id="ARBA00022496"/>
    </source>
</evidence>
<accession>A0A1G6GQT7</accession>
<name>A0A1G6GQT7_9BACT</name>
<dbReference type="Gene3D" id="2.170.130.10">
    <property type="entry name" value="TonB-dependent receptor, plug domain"/>
    <property type="match status" value="1"/>
</dbReference>
<reference evidence="14 15" key="1">
    <citation type="submission" date="2016-09" db="EMBL/GenBank/DDBJ databases">
        <authorList>
            <person name="Capua I."/>
            <person name="De Benedictis P."/>
            <person name="Joannis T."/>
            <person name="Lombin L.H."/>
            <person name="Cattoli G."/>
        </authorList>
    </citation>
    <scope>NUCLEOTIDE SEQUENCE [LARGE SCALE GENOMIC DNA]</scope>
    <source>
        <strain evidence="14 15">A7P-90m</strain>
    </source>
</reference>
<feature type="domain" description="TonB-dependent receptor plug" evidence="13">
    <location>
        <begin position="120"/>
        <end position="229"/>
    </location>
</feature>
<sequence>MKNLIFIFCLGLFSLATFAESGSLVGWQLKGSVVDESNNPLIGASVALVHTFKGAYTNQDGLFEISGLKAGKYSLRVSYMGYLDCVVELQVTGDVFQEIKLLPRSVMGEEVVVSGIRANSKTPMTVTTISKAKLNDANGANDLPLILGSLPSVVSTSESGGGIGNTAFRIRGVDPSRINVTLNGIPLNDAESQTVFWVDLPDLASSISSLQVQRGVGASTNGAGAFGGTVSIQTLTAPSEAYGNIDLTYGAFNTQKVSVATGSGLIHDKFSFDVRYSKLKSDGYVDHSGSDHTSLQISGARLTEKSVLRANFIMGEEHTDISWNGVPSSSLDTNRQYNPSGLYYDGNGLLHRYAKEQDNYFQNHYQLIYSLQVAPRLTFNAAAHLTVGRGYYEEYKDDAKFSKYLLTNQLVGGILQTKSDFVQQKWLNNQFYGGTYSLNYKAGIVDLVLGGGANRYNGDHFGKLKWVEKNQTIPNDYEWYFNNSVKDDFNSFFKAQLEVLPHLTLYGDMQYRYIYYKMKGPDSDNKELWQTTRWDFLNPKVGASFLFNGHSAYASFAVANREPARSDLKDASKEGGATKPKSERLFDYELGYGFANKFLALKSTIFLMDYKNQLVNTGKLNEVGYPLMTNVAKSYRAGIEVEASYSPKSWLVLSGNLALTRNRITDFVEYVDLNDDQNGWNPVGQRVNYLGETNISFSPEIVSGGSIMVEPLKNLRVTLLGKQVGKQYIDNSSSNLRKINGYAVLDSRLEYRLGLDKSTVTMALMVNNILDREYLVNGWVYRAQFADGSADYIDDGYFPQAGRNVSVRLTLNF</sequence>
<dbReference type="GO" id="GO:0015344">
    <property type="term" value="F:siderophore uptake transmembrane transporter activity"/>
    <property type="evidence" value="ECO:0007669"/>
    <property type="project" value="TreeGrafter"/>
</dbReference>
<evidence type="ECO:0000256" key="2">
    <source>
        <dbReference type="ARBA" id="ARBA00022448"/>
    </source>
</evidence>
<proteinExistence type="inferred from homology"/>
<keyword evidence="5 11" id="KW-0812">Transmembrane</keyword>
<evidence type="ECO:0000256" key="8">
    <source>
        <dbReference type="ARBA" id="ARBA00023065"/>
    </source>
</evidence>
<evidence type="ECO:0000256" key="3">
    <source>
        <dbReference type="ARBA" id="ARBA00022452"/>
    </source>
</evidence>
<evidence type="ECO:0000259" key="13">
    <source>
        <dbReference type="Pfam" id="PF07715"/>
    </source>
</evidence>
<keyword evidence="9 11" id="KW-0472">Membrane</keyword>
<keyword evidence="10 11" id="KW-0998">Cell outer membrane</keyword>
<dbReference type="SUPFAM" id="SSF56935">
    <property type="entry name" value="Porins"/>
    <property type="match status" value="1"/>
</dbReference>
<keyword evidence="2 11" id="KW-0813">Transport</keyword>
<evidence type="ECO:0000256" key="11">
    <source>
        <dbReference type="PROSITE-ProRule" id="PRU01360"/>
    </source>
</evidence>
<comment type="similarity">
    <text evidence="11">Belongs to the TonB-dependent receptor family.</text>
</comment>
<dbReference type="InterPro" id="IPR039426">
    <property type="entry name" value="TonB-dep_rcpt-like"/>
</dbReference>
<dbReference type="Gene3D" id="2.60.40.1120">
    <property type="entry name" value="Carboxypeptidase-like, regulatory domain"/>
    <property type="match status" value="1"/>
</dbReference>
<dbReference type="AlphaFoldDB" id="A0A1G6GQT7"/>
<feature type="chain" id="PRO_5011579862" evidence="12">
    <location>
        <begin position="20"/>
        <end position="813"/>
    </location>
</feature>
<keyword evidence="15" id="KW-1185">Reference proteome</keyword>
<dbReference type="EMBL" id="FMYP01000003">
    <property type="protein sequence ID" value="SDB84308.1"/>
    <property type="molecule type" value="Genomic_DNA"/>
</dbReference>
<dbReference type="PANTHER" id="PTHR32552">
    <property type="entry name" value="FERRICHROME IRON RECEPTOR-RELATED"/>
    <property type="match status" value="1"/>
</dbReference>
<keyword evidence="3 11" id="KW-1134">Transmembrane beta strand</keyword>
<dbReference type="InterPro" id="IPR008969">
    <property type="entry name" value="CarboxyPept-like_regulatory"/>
</dbReference>
<gene>
    <name evidence="14" type="ORF">SAMN05216323_100334</name>
</gene>
<evidence type="ECO:0000313" key="14">
    <source>
        <dbReference type="EMBL" id="SDB84308.1"/>
    </source>
</evidence>
<evidence type="ECO:0000256" key="9">
    <source>
        <dbReference type="ARBA" id="ARBA00023136"/>
    </source>
</evidence>
<keyword evidence="4" id="KW-0410">Iron transport</keyword>
<keyword evidence="8" id="KW-0406">Ion transport</keyword>
<dbReference type="RefSeq" id="WP_092434641.1">
    <property type="nucleotide sequence ID" value="NZ_FMYP01000003.1"/>
</dbReference>
<evidence type="ECO:0000256" key="10">
    <source>
        <dbReference type="ARBA" id="ARBA00023237"/>
    </source>
</evidence>
<dbReference type="Proteomes" id="UP000199452">
    <property type="component" value="Unassembled WGS sequence"/>
</dbReference>
<evidence type="ECO:0000256" key="6">
    <source>
        <dbReference type="ARBA" id="ARBA00022729"/>
    </source>
</evidence>
<protein>
    <submittedName>
        <fullName evidence="14">Iron complex outermembrane recepter protein</fullName>
    </submittedName>
</protein>
<dbReference type="Gene3D" id="2.40.170.20">
    <property type="entry name" value="TonB-dependent receptor, beta-barrel domain"/>
    <property type="match status" value="1"/>
</dbReference>
<dbReference type="PANTHER" id="PTHR32552:SF68">
    <property type="entry name" value="FERRICHROME OUTER MEMBRANE TRANSPORTER_PHAGE RECEPTOR"/>
    <property type="match status" value="1"/>
</dbReference>
<evidence type="ECO:0000256" key="5">
    <source>
        <dbReference type="ARBA" id="ARBA00022692"/>
    </source>
</evidence>
<dbReference type="Pfam" id="PF13715">
    <property type="entry name" value="CarbopepD_reg_2"/>
    <property type="match status" value="1"/>
</dbReference>
<comment type="subcellular location">
    <subcellularLocation>
        <location evidence="1 11">Cell outer membrane</location>
        <topology evidence="1 11">Multi-pass membrane protein</topology>
    </subcellularLocation>
</comment>
<organism evidence="14 15">
    <name type="scientific">Williamwhitmania taraxaci</name>
    <dbReference type="NCBI Taxonomy" id="1640674"/>
    <lineage>
        <taxon>Bacteria</taxon>
        <taxon>Pseudomonadati</taxon>
        <taxon>Bacteroidota</taxon>
        <taxon>Bacteroidia</taxon>
        <taxon>Bacteroidales</taxon>
        <taxon>Williamwhitmaniaceae</taxon>
        <taxon>Williamwhitmania</taxon>
    </lineage>
</organism>
<dbReference type="InterPro" id="IPR036942">
    <property type="entry name" value="Beta-barrel_TonB_sf"/>
</dbReference>
<dbReference type="Pfam" id="PF07715">
    <property type="entry name" value="Plug"/>
    <property type="match status" value="1"/>
</dbReference>
<evidence type="ECO:0000313" key="15">
    <source>
        <dbReference type="Proteomes" id="UP000199452"/>
    </source>
</evidence>
<dbReference type="InterPro" id="IPR037066">
    <property type="entry name" value="Plug_dom_sf"/>
</dbReference>